<sequence>MAAPGGHRDPRYLAKLMRAERITTIHFVPSMLQGFLTELGPDLDSYHLRRVICSGEALSPKLQQEYVESIDAPLFNLYGPTEAAVDVTSWRCVPDATLLPQSIGKLHLASTPDSDYVVMDARERSQDGDSYVYDVYLSTPDGQLVEKWEGLMLRAVRKRNGAGPWAPAMIGSYVERSLERVLGGRRAVV</sequence>
<dbReference type="InterPro" id="IPR052091">
    <property type="entry name" value="Beta-ala_Activ/Resist"/>
</dbReference>
<dbReference type="Pfam" id="PF00501">
    <property type="entry name" value="AMP-binding"/>
    <property type="match status" value="1"/>
</dbReference>
<feature type="domain" description="AMP-dependent synthetase/ligase" evidence="1">
    <location>
        <begin position="5"/>
        <end position="122"/>
    </location>
</feature>
<comment type="caution">
    <text evidence="2">The sequence shown here is derived from an EMBL/GenBank/DDBJ whole genome shotgun (WGS) entry which is preliminary data.</text>
</comment>
<dbReference type="PANTHER" id="PTHR44394">
    <property type="entry name" value="BETA-ALANINE-ACTIVATING ENZYME"/>
    <property type="match status" value="1"/>
</dbReference>
<dbReference type="PANTHER" id="PTHR44394:SF1">
    <property type="entry name" value="BETA-ALANINE-ACTIVATING ENZYME"/>
    <property type="match status" value="1"/>
</dbReference>
<gene>
    <name evidence="2" type="ORF">ACFQ1S_42985</name>
</gene>
<proteinExistence type="predicted"/>
<evidence type="ECO:0000313" key="3">
    <source>
        <dbReference type="Proteomes" id="UP001597045"/>
    </source>
</evidence>
<feature type="non-terminal residue" evidence="2">
    <location>
        <position position="189"/>
    </location>
</feature>
<dbReference type="Gene3D" id="3.10.129.110">
    <property type="entry name" value="Polyketide synthase dehydratase"/>
    <property type="match status" value="1"/>
</dbReference>
<dbReference type="Proteomes" id="UP001597045">
    <property type="component" value="Unassembled WGS sequence"/>
</dbReference>
<organism evidence="2 3">
    <name type="scientific">Kibdelosporangium lantanae</name>
    <dbReference type="NCBI Taxonomy" id="1497396"/>
    <lineage>
        <taxon>Bacteria</taxon>
        <taxon>Bacillati</taxon>
        <taxon>Actinomycetota</taxon>
        <taxon>Actinomycetes</taxon>
        <taxon>Pseudonocardiales</taxon>
        <taxon>Pseudonocardiaceae</taxon>
        <taxon>Kibdelosporangium</taxon>
    </lineage>
</organism>
<dbReference type="Gene3D" id="3.40.50.980">
    <property type="match status" value="1"/>
</dbReference>
<dbReference type="EMBL" id="JBHTIS010003923">
    <property type="protein sequence ID" value="MFD1051850.1"/>
    <property type="molecule type" value="Genomic_DNA"/>
</dbReference>
<dbReference type="SUPFAM" id="SSF56801">
    <property type="entry name" value="Acetyl-CoA synthetase-like"/>
    <property type="match status" value="1"/>
</dbReference>
<dbReference type="InterPro" id="IPR000873">
    <property type="entry name" value="AMP-dep_synth/lig_dom"/>
</dbReference>
<evidence type="ECO:0000259" key="1">
    <source>
        <dbReference type="Pfam" id="PF00501"/>
    </source>
</evidence>
<dbReference type="InterPro" id="IPR042104">
    <property type="entry name" value="PKS_dehydratase_sf"/>
</dbReference>
<protein>
    <submittedName>
        <fullName evidence="2">AMP-binding protein</fullName>
    </submittedName>
</protein>
<evidence type="ECO:0000313" key="2">
    <source>
        <dbReference type="EMBL" id="MFD1051850.1"/>
    </source>
</evidence>
<keyword evidence="3" id="KW-1185">Reference proteome</keyword>
<name>A0ABW3MRN0_9PSEU</name>
<accession>A0ABW3MRN0</accession>
<reference evidence="3" key="1">
    <citation type="journal article" date="2019" name="Int. J. Syst. Evol. Microbiol.">
        <title>The Global Catalogue of Microorganisms (GCM) 10K type strain sequencing project: providing services to taxonomists for standard genome sequencing and annotation.</title>
        <authorList>
            <consortium name="The Broad Institute Genomics Platform"/>
            <consortium name="The Broad Institute Genome Sequencing Center for Infectious Disease"/>
            <person name="Wu L."/>
            <person name="Ma J."/>
        </authorList>
    </citation>
    <scope>NUCLEOTIDE SEQUENCE [LARGE SCALE GENOMIC DNA]</scope>
    <source>
        <strain evidence="3">JCM 31486</strain>
    </source>
</reference>